<dbReference type="SUPFAM" id="SSF55136">
    <property type="entry name" value="Probable bacterial effector-binding domain"/>
    <property type="match status" value="1"/>
</dbReference>
<feature type="domain" description="HTH araC/xylS-type" evidence="4">
    <location>
        <begin position="10"/>
        <end position="108"/>
    </location>
</feature>
<keyword evidence="6" id="KW-1185">Reference proteome</keyword>
<dbReference type="PROSITE" id="PS01124">
    <property type="entry name" value="HTH_ARAC_FAMILY_2"/>
    <property type="match status" value="1"/>
</dbReference>
<dbReference type="InterPro" id="IPR018062">
    <property type="entry name" value="HTH_AraC-typ_CS"/>
</dbReference>
<dbReference type="Proteomes" id="UP001149400">
    <property type="component" value="Unassembled WGS sequence"/>
</dbReference>
<evidence type="ECO:0000313" key="5">
    <source>
        <dbReference type="EMBL" id="MDD1793753.1"/>
    </source>
</evidence>
<dbReference type="InterPro" id="IPR029442">
    <property type="entry name" value="GyrI-like"/>
</dbReference>
<dbReference type="InterPro" id="IPR011256">
    <property type="entry name" value="Reg_factor_effector_dom_sf"/>
</dbReference>
<evidence type="ECO:0000313" key="6">
    <source>
        <dbReference type="Proteomes" id="UP001149400"/>
    </source>
</evidence>
<sequence>MKVDYKKRLRPVIRYLEKHFNDPLNLTEVAALANLSPYHFHRTFKAVQKETLADYIRRLRLESAADDLFKNKQPVMNVALDYGFSSSQSLAKAFNQHFGVSPSAFRDCPNLAAFSELSRSSKIGHALRKIGNAGDDSYPYTGSTNTKQRSEYMETQTFEPATLAFVRVTGPYGEGYDEAAGRLYQWAGPKGLAGCTSIFIYHDNPEITPAEKCRTDICLMVPADTDVMPGIELQDFPGGNYGVMRKTMTDFNQYASAWDDIMADVIESGFENDNRPCFELYHSFDPQTQHADVSFCTAIKV</sequence>
<name>A0ABT5R0G8_9GAMM</name>
<reference evidence="5" key="1">
    <citation type="submission" date="2021-12" db="EMBL/GenBank/DDBJ databases">
        <title>Enterovibrio ZSDZ35 sp. nov. and Enterovibrio ZSDZ42 sp. nov., isolated from coastal seawater in Qingdao.</title>
        <authorList>
            <person name="Zhang P."/>
        </authorList>
    </citation>
    <scope>NUCLEOTIDE SEQUENCE</scope>
    <source>
        <strain evidence="5">ZSDZ42</strain>
    </source>
</reference>
<evidence type="ECO:0000259" key="4">
    <source>
        <dbReference type="PROSITE" id="PS01124"/>
    </source>
</evidence>
<dbReference type="PANTHER" id="PTHR40055">
    <property type="entry name" value="TRANSCRIPTIONAL REGULATOR YGIV-RELATED"/>
    <property type="match status" value="1"/>
</dbReference>
<dbReference type="InterPro" id="IPR010499">
    <property type="entry name" value="AraC_E-bd"/>
</dbReference>
<comment type="caution">
    <text evidence="5">The sequence shown here is derived from an EMBL/GenBank/DDBJ whole genome shotgun (WGS) entry which is preliminary data.</text>
</comment>
<dbReference type="Gene3D" id="1.10.10.60">
    <property type="entry name" value="Homeodomain-like"/>
    <property type="match status" value="2"/>
</dbReference>
<evidence type="ECO:0000256" key="2">
    <source>
        <dbReference type="ARBA" id="ARBA00023125"/>
    </source>
</evidence>
<evidence type="ECO:0000256" key="3">
    <source>
        <dbReference type="ARBA" id="ARBA00023163"/>
    </source>
</evidence>
<dbReference type="PANTHER" id="PTHR40055:SF1">
    <property type="entry name" value="TRANSCRIPTIONAL REGULATOR YGIV-RELATED"/>
    <property type="match status" value="1"/>
</dbReference>
<dbReference type="SMART" id="SM00342">
    <property type="entry name" value="HTH_ARAC"/>
    <property type="match status" value="1"/>
</dbReference>
<dbReference type="Pfam" id="PF12833">
    <property type="entry name" value="HTH_18"/>
    <property type="match status" value="1"/>
</dbReference>
<dbReference type="SUPFAM" id="SSF46689">
    <property type="entry name" value="Homeodomain-like"/>
    <property type="match status" value="2"/>
</dbReference>
<evidence type="ECO:0000256" key="1">
    <source>
        <dbReference type="ARBA" id="ARBA00023015"/>
    </source>
</evidence>
<accession>A0ABT5R0G8</accession>
<proteinExistence type="predicted"/>
<keyword evidence="1" id="KW-0805">Transcription regulation</keyword>
<dbReference type="Pfam" id="PF06445">
    <property type="entry name" value="GyrI-like"/>
    <property type="match status" value="1"/>
</dbReference>
<dbReference type="EMBL" id="JAJUBC010000011">
    <property type="protein sequence ID" value="MDD1793753.1"/>
    <property type="molecule type" value="Genomic_DNA"/>
</dbReference>
<protein>
    <submittedName>
        <fullName evidence="5">AraC family transcriptional regulator</fullName>
    </submittedName>
</protein>
<dbReference type="RefSeq" id="WP_274164602.1">
    <property type="nucleotide sequence ID" value="NZ_JAJUBC010000011.1"/>
</dbReference>
<gene>
    <name evidence="5" type="ORF">LRP50_11485</name>
</gene>
<dbReference type="Gene3D" id="3.20.80.10">
    <property type="entry name" value="Regulatory factor, effector binding domain"/>
    <property type="match status" value="1"/>
</dbReference>
<dbReference type="InterPro" id="IPR009057">
    <property type="entry name" value="Homeodomain-like_sf"/>
</dbReference>
<dbReference type="PROSITE" id="PS00041">
    <property type="entry name" value="HTH_ARAC_FAMILY_1"/>
    <property type="match status" value="1"/>
</dbReference>
<dbReference type="InterPro" id="IPR018060">
    <property type="entry name" value="HTH_AraC"/>
</dbReference>
<keyword evidence="2" id="KW-0238">DNA-binding</keyword>
<dbReference type="InterPro" id="IPR050908">
    <property type="entry name" value="SmbC-like"/>
</dbReference>
<keyword evidence="3" id="KW-0804">Transcription</keyword>
<organism evidence="5 6">
    <name type="scientific">Enterovibrio gelatinilyticus</name>
    <dbReference type="NCBI Taxonomy" id="2899819"/>
    <lineage>
        <taxon>Bacteria</taxon>
        <taxon>Pseudomonadati</taxon>
        <taxon>Pseudomonadota</taxon>
        <taxon>Gammaproteobacteria</taxon>
        <taxon>Vibrionales</taxon>
        <taxon>Vibrionaceae</taxon>
        <taxon>Enterovibrio</taxon>
    </lineage>
</organism>
<dbReference type="SMART" id="SM00871">
    <property type="entry name" value="AraC_E_bind"/>
    <property type="match status" value="1"/>
</dbReference>